<reference evidence="2" key="2">
    <citation type="submission" date="2021-02" db="EMBL/GenBank/DDBJ databases">
        <title>Aspergillus chevalieri M1 genome sequence.</title>
        <authorList>
            <person name="Kadooka C."/>
            <person name="Mori K."/>
            <person name="Futagami T."/>
        </authorList>
    </citation>
    <scope>NUCLEOTIDE SEQUENCE</scope>
    <source>
        <strain evidence="2">M1</strain>
    </source>
</reference>
<keyword evidence="3" id="KW-1185">Reference proteome</keyword>
<evidence type="ECO:0000313" key="2">
    <source>
        <dbReference type="EMBL" id="BCR90276.1"/>
    </source>
</evidence>
<organism evidence="2 3">
    <name type="scientific">Aspergillus chevalieri</name>
    <name type="common">Eurotium chevalieri</name>
    <dbReference type="NCBI Taxonomy" id="182096"/>
    <lineage>
        <taxon>Eukaryota</taxon>
        <taxon>Fungi</taxon>
        <taxon>Dikarya</taxon>
        <taxon>Ascomycota</taxon>
        <taxon>Pezizomycotina</taxon>
        <taxon>Eurotiomycetes</taxon>
        <taxon>Eurotiomycetidae</taxon>
        <taxon>Eurotiales</taxon>
        <taxon>Aspergillaceae</taxon>
        <taxon>Aspergillus</taxon>
        <taxon>Aspergillus subgen. Aspergillus</taxon>
    </lineage>
</organism>
<dbReference type="KEGG" id="ache:ACHE_60162S"/>
<feature type="region of interest" description="Disordered" evidence="1">
    <location>
        <begin position="1"/>
        <end position="239"/>
    </location>
</feature>
<protein>
    <submittedName>
        <fullName evidence="2">Cell morphoproteinsis protein PAG1</fullName>
    </submittedName>
</protein>
<evidence type="ECO:0000313" key="3">
    <source>
        <dbReference type="Proteomes" id="UP000637239"/>
    </source>
</evidence>
<feature type="compositionally biased region" description="Polar residues" evidence="1">
    <location>
        <begin position="87"/>
        <end position="97"/>
    </location>
</feature>
<dbReference type="AlphaFoldDB" id="A0A7R7ZR15"/>
<dbReference type="GeneID" id="66984634"/>
<feature type="compositionally biased region" description="Polar residues" evidence="1">
    <location>
        <begin position="181"/>
        <end position="215"/>
    </location>
</feature>
<sequence>MASHPFIKTGPVQQSNTPMPLIPDDSSPVSHHSLASPPDRFVSRSTPASAVHSREASAATTRGRALDPSAVNTSSLQPKNNRRGQSHSKSPETSGPSRPNLGYDAGLERRPSNSSYGHHRQTSIVHGIQHSRNPSFAASSTSNSPLSPELIASLGRGGGISSGAGAHDQELPSFGRLEQPDMQSTYQSPGANGSSHGLQGSSEDQNVPSIVNGSPASHVHRRMNSNGRTWQDRSHSRSHSRHYIELRTVGEYALHHLFNSVRYTSPFED</sequence>
<dbReference type="RefSeq" id="XP_043138798.1">
    <property type="nucleotide sequence ID" value="XM_043281306.1"/>
</dbReference>
<dbReference type="Proteomes" id="UP000637239">
    <property type="component" value="Chromosome 6"/>
</dbReference>
<proteinExistence type="predicted"/>
<dbReference type="EMBL" id="AP024421">
    <property type="protein sequence ID" value="BCR90276.1"/>
    <property type="molecule type" value="Genomic_DNA"/>
</dbReference>
<reference evidence="2" key="1">
    <citation type="submission" date="2021-01" db="EMBL/GenBank/DDBJ databases">
        <authorList>
            <consortium name="Aspergillus chevalieri M1 genome sequencing consortium"/>
            <person name="Kazuki M."/>
            <person name="Futagami T."/>
        </authorList>
    </citation>
    <scope>NUCLEOTIDE SEQUENCE</scope>
    <source>
        <strain evidence="2">M1</strain>
    </source>
</reference>
<feature type="compositionally biased region" description="Polar residues" evidence="1">
    <location>
        <begin position="130"/>
        <end position="146"/>
    </location>
</feature>
<feature type="compositionally biased region" description="Polar residues" evidence="1">
    <location>
        <begin position="70"/>
        <end position="79"/>
    </location>
</feature>
<accession>A0A7R7ZR15</accession>
<gene>
    <name evidence="2" type="primary">TAO3_1</name>
    <name evidence="2" type="ORF">ACHE_60162S</name>
</gene>
<name>A0A7R7ZR15_ASPCH</name>
<evidence type="ECO:0000256" key="1">
    <source>
        <dbReference type="SAM" id="MobiDB-lite"/>
    </source>
</evidence>